<proteinExistence type="predicted"/>
<protein>
    <submittedName>
        <fullName evidence="2">Uncharacterized protein</fullName>
    </submittedName>
</protein>
<dbReference type="EMBL" id="LN733372">
    <property type="protein sequence ID" value="CEP16825.1"/>
    <property type="molecule type" value="Genomic_DNA"/>
</dbReference>
<organism evidence="2 3">
    <name type="scientific">Parasitella parasitica</name>
    <dbReference type="NCBI Taxonomy" id="35722"/>
    <lineage>
        <taxon>Eukaryota</taxon>
        <taxon>Fungi</taxon>
        <taxon>Fungi incertae sedis</taxon>
        <taxon>Mucoromycota</taxon>
        <taxon>Mucoromycotina</taxon>
        <taxon>Mucoromycetes</taxon>
        <taxon>Mucorales</taxon>
        <taxon>Mucorineae</taxon>
        <taxon>Mucoraceae</taxon>
        <taxon>Parasitella</taxon>
    </lineage>
</organism>
<evidence type="ECO:0000313" key="2">
    <source>
        <dbReference type="EMBL" id="CEP16825.1"/>
    </source>
</evidence>
<accession>A0A0B7NMR3</accession>
<evidence type="ECO:0000256" key="1">
    <source>
        <dbReference type="SAM" id="MobiDB-lite"/>
    </source>
</evidence>
<dbReference type="Proteomes" id="UP000054107">
    <property type="component" value="Unassembled WGS sequence"/>
</dbReference>
<reference evidence="2 3" key="1">
    <citation type="submission" date="2014-09" db="EMBL/GenBank/DDBJ databases">
        <authorList>
            <person name="Ellenberger Sabrina"/>
        </authorList>
    </citation>
    <scope>NUCLEOTIDE SEQUENCE [LARGE SCALE GENOMIC DNA]</scope>
    <source>
        <strain evidence="2 3">CBS 412.66</strain>
    </source>
</reference>
<evidence type="ECO:0000313" key="3">
    <source>
        <dbReference type="Proteomes" id="UP000054107"/>
    </source>
</evidence>
<feature type="compositionally biased region" description="Basic and acidic residues" evidence="1">
    <location>
        <begin position="64"/>
        <end position="76"/>
    </location>
</feature>
<name>A0A0B7NMR3_9FUNG</name>
<sequence length="134" mass="15022">MRSLSDSTANMSDKDVKVLAEKYQALRNDKGSDSDELYKVMKELGERLGSHDTPGAEVLSTLGKPDKLRPSIDSDKVSVQTMPGPAIPSSTTTSFDDQKSYYLVYNFEPKKQYLFFKIDSITEKVVTSGWQELE</sequence>
<keyword evidence="3" id="KW-1185">Reference proteome</keyword>
<dbReference type="AlphaFoldDB" id="A0A0B7NMR3"/>
<dbReference type="OrthoDB" id="5580129at2759"/>
<gene>
    <name evidence="2" type="primary">PARPA_11104.1 scaffold 42800</name>
</gene>
<feature type="region of interest" description="Disordered" evidence="1">
    <location>
        <begin position="48"/>
        <end position="93"/>
    </location>
</feature>